<feature type="transmembrane region" description="Helical" evidence="9">
    <location>
        <begin position="218"/>
        <end position="237"/>
    </location>
</feature>
<evidence type="ECO:0000256" key="2">
    <source>
        <dbReference type="ARBA" id="ARBA00012438"/>
    </source>
</evidence>
<gene>
    <name evidence="11" type="ORF">DIS07_11690</name>
</gene>
<keyword evidence="9" id="KW-0472">Membrane</keyword>
<dbReference type="EMBL" id="QFFG01000005">
    <property type="protein sequence ID" value="PWG04600.1"/>
    <property type="molecule type" value="Genomic_DNA"/>
</dbReference>
<feature type="transmembrane region" description="Helical" evidence="9">
    <location>
        <begin position="377"/>
        <end position="398"/>
    </location>
</feature>
<dbReference type="Gene3D" id="2.60.40.2380">
    <property type="match status" value="1"/>
</dbReference>
<evidence type="ECO:0000313" key="12">
    <source>
        <dbReference type="Proteomes" id="UP000245670"/>
    </source>
</evidence>
<evidence type="ECO:0000256" key="4">
    <source>
        <dbReference type="ARBA" id="ARBA00022679"/>
    </source>
</evidence>
<dbReference type="OrthoDB" id="9778366at2"/>
<keyword evidence="9" id="KW-0812">Transmembrane</keyword>
<evidence type="ECO:0000256" key="9">
    <source>
        <dbReference type="SAM" id="Phobius"/>
    </source>
</evidence>
<evidence type="ECO:0000256" key="6">
    <source>
        <dbReference type="ARBA" id="ARBA00022777"/>
    </source>
</evidence>
<feature type="transmembrane region" description="Helical" evidence="9">
    <location>
        <begin position="257"/>
        <end position="274"/>
    </location>
</feature>
<evidence type="ECO:0000256" key="7">
    <source>
        <dbReference type="ARBA" id="ARBA00022840"/>
    </source>
</evidence>
<dbReference type="AlphaFoldDB" id="A0A2U2J8D8"/>
<name>A0A2U2J8D8_9FLAO</name>
<keyword evidence="3" id="KW-0597">Phosphoprotein</keyword>
<evidence type="ECO:0000256" key="3">
    <source>
        <dbReference type="ARBA" id="ARBA00022553"/>
    </source>
</evidence>
<evidence type="ECO:0000313" key="11">
    <source>
        <dbReference type="EMBL" id="PWG04600.1"/>
    </source>
</evidence>
<dbReference type="SUPFAM" id="SSF55874">
    <property type="entry name" value="ATPase domain of HSP90 chaperone/DNA topoisomerase II/histidine kinase"/>
    <property type="match status" value="1"/>
</dbReference>
<dbReference type="InterPro" id="IPR011623">
    <property type="entry name" value="7TMR_DISM_rcpt_extracell_dom1"/>
</dbReference>
<proteinExistence type="predicted"/>
<dbReference type="InterPro" id="IPR011622">
    <property type="entry name" value="7TMR_DISM_rcpt_extracell_dom2"/>
</dbReference>
<dbReference type="Proteomes" id="UP000245670">
    <property type="component" value="Unassembled WGS sequence"/>
</dbReference>
<accession>A0A2U2J8D8</accession>
<evidence type="ECO:0000256" key="8">
    <source>
        <dbReference type="ARBA" id="ARBA00023012"/>
    </source>
</evidence>
<evidence type="ECO:0000259" key="10">
    <source>
        <dbReference type="PROSITE" id="PS50109"/>
    </source>
</evidence>
<keyword evidence="6" id="KW-0418">Kinase</keyword>
<dbReference type="InterPro" id="IPR005467">
    <property type="entry name" value="His_kinase_dom"/>
</dbReference>
<dbReference type="PROSITE" id="PS50109">
    <property type="entry name" value="HIS_KIN"/>
    <property type="match status" value="1"/>
</dbReference>
<dbReference type="InterPro" id="IPR003594">
    <property type="entry name" value="HATPase_dom"/>
</dbReference>
<keyword evidence="9" id="KW-1133">Transmembrane helix</keyword>
<dbReference type="PANTHER" id="PTHR24421:SF10">
    <property type="entry name" value="NITRATE_NITRITE SENSOR PROTEIN NARQ"/>
    <property type="match status" value="1"/>
</dbReference>
<feature type="transmembrane region" description="Helical" evidence="9">
    <location>
        <begin position="345"/>
        <end position="365"/>
    </location>
</feature>
<dbReference type="GO" id="GO:0005524">
    <property type="term" value="F:ATP binding"/>
    <property type="evidence" value="ECO:0007669"/>
    <property type="project" value="UniProtKB-KW"/>
</dbReference>
<evidence type="ECO:0000256" key="5">
    <source>
        <dbReference type="ARBA" id="ARBA00022741"/>
    </source>
</evidence>
<keyword evidence="5" id="KW-0547">Nucleotide-binding</keyword>
<comment type="catalytic activity">
    <reaction evidence="1">
        <text>ATP + protein L-histidine = ADP + protein N-phospho-L-histidine.</text>
        <dbReference type="EC" id="2.7.13.3"/>
    </reaction>
</comment>
<keyword evidence="12" id="KW-1185">Reference proteome</keyword>
<dbReference type="GO" id="GO:0046983">
    <property type="term" value="F:protein dimerization activity"/>
    <property type="evidence" value="ECO:0007669"/>
    <property type="project" value="InterPro"/>
</dbReference>
<dbReference type="InterPro" id="IPR050482">
    <property type="entry name" value="Sensor_HK_TwoCompSys"/>
</dbReference>
<feature type="domain" description="Histidine kinase" evidence="10">
    <location>
        <begin position="431"/>
        <end position="622"/>
    </location>
</feature>
<comment type="caution">
    <text evidence="11">The sequence shown here is derived from an EMBL/GenBank/DDBJ whole genome shotgun (WGS) entry which is preliminary data.</text>
</comment>
<feature type="transmembrane region" description="Helical" evidence="9">
    <location>
        <begin position="191"/>
        <end position="211"/>
    </location>
</feature>
<dbReference type="GO" id="GO:0000155">
    <property type="term" value="F:phosphorelay sensor kinase activity"/>
    <property type="evidence" value="ECO:0007669"/>
    <property type="project" value="InterPro"/>
</dbReference>
<evidence type="ECO:0000256" key="1">
    <source>
        <dbReference type="ARBA" id="ARBA00000085"/>
    </source>
</evidence>
<feature type="transmembrane region" description="Helical" evidence="9">
    <location>
        <begin position="286"/>
        <end position="304"/>
    </location>
</feature>
<dbReference type="GO" id="GO:0016020">
    <property type="term" value="C:membrane"/>
    <property type="evidence" value="ECO:0007669"/>
    <property type="project" value="InterPro"/>
</dbReference>
<dbReference type="Gene3D" id="3.30.565.10">
    <property type="entry name" value="Histidine kinase-like ATPase, C-terminal domain"/>
    <property type="match status" value="1"/>
</dbReference>
<dbReference type="CDD" id="cd16917">
    <property type="entry name" value="HATPase_UhpB-NarQ-NarX-like"/>
    <property type="match status" value="1"/>
</dbReference>
<dbReference type="SMART" id="SM00387">
    <property type="entry name" value="HATPase_c"/>
    <property type="match status" value="1"/>
</dbReference>
<keyword evidence="8" id="KW-0902">Two-component regulatory system</keyword>
<reference evidence="11 12" key="1">
    <citation type="submission" date="2018-05" db="EMBL/GenBank/DDBJ databases">
        <title>Polaribacter aquimarinus sp. nov., isolated from sediment in a sediment of sea.</title>
        <authorList>
            <person name="Lu D."/>
        </authorList>
    </citation>
    <scope>NUCLEOTIDE SEQUENCE [LARGE SCALE GENOMIC DNA]</scope>
    <source>
        <strain evidence="11 12">ZY113</strain>
    </source>
</reference>
<protein>
    <recommendedName>
        <fullName evidence="2">histidine kinase</fullName>
        <ecNumber evidence="2">2.7.13.3</ecNumber>
    </recommendedName>
</protein>
<sequence length="623" mass="73366">MRFCLRILFFFLIGIQFYAQNSKIDYFKIVNDKSTIDKQYVFSEKTFSADINFVLKNDSVFKPFFKPFVNLGIYNKRHWLKIPLYNNSDITNFVYEFNQTNIDSLSLYLVKKKKVIRQFKEKGLYFHKNNTPAFLQNRYAYVYDINIPKQDSIVLYVKANVFDDSFKTMNVLWSKDNYKNREREIKIRSTYLVVFLGIVFLIILLSLAMLFFTKQKLYFYYIGFLFVVFLQITGVRYFISPILIENTLFFGNNFEEMLGFLVIFFVMHYTDNFLNLKEYYPKVSKATKYGANFSLLIFFLALFLRKYEWFYSFSYVFSKLFLLIISVTLYFFAYKLARKKKLMGYYFLIAYAPLMLFMGHFILTAMKLTNSYNPLEWEVVIFIEIIVLTIAMAHRYYLMMKQNSDYQKAIIKEQERGIQAMIEAQEKERSRIARELHDGVVQQIGSVILKSRSILAKMNLLDTKESREMLEMLENSNQDLRTISHQMMPRALKELGIVSALNDLLENSLGYSKINYSLEHFNIKERLPKKIEITIYRIVQELINNIIKHSKASEVSIQIFNTNNTIILIVEDNGVGFDKKISINGIGLLNISSRLDMVNGDVNFEPSPKSGTLVTIKIPLINS</sequence>
<dbReference type="Pfam" id="PF02518">
    <property type="entry name" value="HATPase_c"/>
    <property type="match status" value="1"/>
</dbReference>
<dbReference type="PANTHER" id="PTHR24421">
    <property type="entry name" value="NITRATE/NITRITE SENSOR PROTEIN NARX-RELATED"/>
    <property type="match status" value="1"/>
</dbReference>
<organism evidence="11 12">
    <name type="scientific">Polaribacter aquimarinus</name>
    <dbReference type="NCBI Taxonomy" id="2100726"/>
    <lineage>
        <taxon>Bacteria</taxon>
        <taxon>Pseudomonadati</taxon>
        <taxon>Bacteroidota</taxon>
        <taxon>Flavobacteriia</taxon>
        <taxon>Flavobacteriales</taxon>
        <taxon>Flavobacteriaceae</taxon>
    </lineage>
</organism>
<dbReference type="Pfam" id="PF07730">
    <property type="entry name" value="HisKA_3"/>
    <property type="match status" value="1"/>
</dbReference>
<dbReference type="InterPro" id="IPR036890">
    <property type="entry name" value="HATPase_C_sf"/>
</dbReference>
<dbReference type="Pfam" id="PF07696">
    <property type="entry name" value="7TMR-DISMED2"/>
    <property type="match status" value="1"/>
</dbReference>
<feature type="transmembrane region" description="Helical" evidence="9">
    <location>
        <begin position="310"/>
        <end position="333"/>
    </location>
</feature>
<dbReference type="Gene3D" id="1.20.5.1930">
    <property type="match status" value="1"/>
</dbReference>
<dbReference type="InterPro" id="IPR011712">
    <property type="entry name" value="Sig_transdc_His_kin_sub3_dim/P"/>
</dbReference>
<keyword evidence="7" id="KW-0067">ATP-binding</keyword>
<keyword evidence="4" id="KW-0808">Transferase</keyword>
<dbReference type="EC" id="2.7.13.3" evidence="2"/>
<dbReference type="Pfam" id="PF07695">
    <property type="entry name" value="7TMR-DISM_7TM"/>
    <property type="match status" value="1"/>
</dbReference>